<organism evidence="1 2">
    <name type="scientific">Shewanella maritima</name>
    <dbReference type="NCBI Taxonomy" id="2520507"/>
    <lineage>
        <taxon>Bacteria</taxon>
        <taxon>Pseudomonadati</taxon>
        <taxon>Pseudomonadota</taxon>
        <taxon>Gammaproteobacteria</taxon>
        <taxon>Alteromonadales</taxon>
        <taxon>Shewanellaceae</taxon>
        <taxon>Shewanella</taxon>
    </lineage>
</organism>
<name>A0A411PMB8_9GAMM</name>
<gene>
    <name evidence="1" type="ORF">EXU30_19705</name>
</gene>
<accession>A0A411PMB8</accession>
<evidence type="ECO:0000313" key="2">
    <source>
        <dbReference type="Proteomes" id="UP000291106"/>
    </source>
</evidence>
<keyword evidence="2" id="KW-1185">Reference proteome</keyword>
<reference evidence="1 2" key="1">
    <citation type="submission" date="2019-02" db="EMBL/GenBank/DDBJ databases">
        <title>Shewanella sp. D4-2 isolated from Dokdo Island.</title>
        <authorList>
            <person name="Baek K."/>
        </authorList>
    </citation>
    <scope>NUCLEOTIDE SEQUENCE [LARGE SCALE GENOMIC DNA]</scope>
    <source>
        <strain evidence="1 2">D4-2</strain>
    </source>
</reference>
<dbReference type="AlphaFoldDB" id="A0A411PMB8"/>
<proteinExistence type="predicted"/>
<evidence type="ECO:0000313" key="1">
    <source>
        <dbReference type="EMBL" id="QBF84651.1"/>
    </source>
</evidence>
<dbReference type="EMBL" id="CP036200">
    <property type="protein sequence ID" value="QBF84651.1"/>
    <property type="molecule type" value="Genomic_DNA"/>
</dbReference>
<dbReference type="Proteomes" id="UP000291106">
    <property type="component" value="Chromosome"/>
</dbReference>
<dbReference type="KEGG" id="smai:EXU30_19705"/>
<sequence>MANRNIFKAQPINTVSIDERVDGIASGVFAVATEYPQFIELIPNDLLVTKYVRKLLVDIDPTNAEAQEFVDAVRYRVFRELIHQPTGV</sequence>
<dbReference type="RefSeq" id="WP_130602973.1">
    <property type="nucleotide sequence ID" value="NZ_CP036200.1"/>
</dbReference>
<protein>
    <submittedName>
        <fullName evidence="1">Uncharacterized protein</fullName>
    </submittedName>
</protein>